<reference evidence="6" key="2">
    <citation type="submission" date="2025-08" db="UniProtKB">
        <authorList>
            <consortium name="RefSeq"/>
        </authorList>
    </citation>
    <scope>IDENTIFICATION</scope>
    <source>
        <tissue evidence="6">Young leaves</tissue>
    </source>
</reference>
<dbReference type="OrthoDB" id="5835829at2759"/>
<dbReference type="CDD" id="cd03784">
    <property type="entry name" value="GT1_Gtf-like"/>
    <property type="match status" value="1"/>
</dbReference>
<dbReference type="GeneID" id="103710469"/>
<evidence type="ECO:0000256" key="3">
    <source>
        <dbReference type="RuleBase" id="RU003718"/>
    </source>
</evidence>
<dbReference type="RefSeq" id="XP_008794406.1">
    <property type="nucleotide sequence ID" value="XM_008796184.3"/>
</dbReference>
<evidence type="ECO:0000256" key="2">
    <source>
        <dbReference type="ARBA" id="ARBA00022679"/>
    </source>
</evidence>
<evidence type="ECO:0000313" key="6">
    <source>
        <dbReference type="RefSeq" id="XP_008794406.1"/>
    </source>
</evidence>
<accession>A0A8B7C962</accession>
<gene>
    <name evidence="6" type="primary">LOC103710469</name>
</gene>
<dbReference type="InterPro" id="IPR002213">
    <property type="entry name" value="UDP_glucos_trans"/>
</dbReference>
<dbReference type="EC" id="2.4.1.-" evidence="4"/>
<comment type="similarity">
    <text evidence="1 3">Belongs to the UDP-glycosyltransferase family.</text>
</comment>
<dbReference type="InterPro" id="IPR035595">
    <property type="entry name" value="UDP_glycos_trans_CS"/>
</dbReference>
<dbReference type="FunFam" id="3.40.50.2000:FF:000060">
    <property type="entry name" value="Glycosyltransferase"/>
    <property type="match status" value="1"/>
</dbReference>
<dbReference type="AlphaFoldDB" id="A0A8B7C962"/>
<sequence>MPPTATSATSAGMAAQETERDHVVIFPFMAKGHTIPLLHLAAALSARGLRVTLVTTPANSPFIRRHLPTCRHPAVAILTLPFPHLHPLPPGVESTDVLPSLDLYPAFLRATGLLRRPFHHLLVRLLGEAARPPLCLISDFFLGWTLPLCRRFGLPRLVFHGMSTFSMALCKSLWVHQPHSTSAASGDHRLPFHVPGTPPSLLLTLTDVPDTIRNSANPDDPVTQYLNELGDSDVSSWGIVVNSFAAVDGDYVRLLESFYLGGARACLVGPLSLLADIESDAHECLKWLDGKDRGSVVFVSFGTQVHVPVTQLHEVAHGLVQSGHSFVWVVRSETWAPPDCVQERGKIVRGWVPQREILGHVAVGGFVSHCGWNSVLESLSAGVPILAWPMIAEQRLNAKHVVELLGAGVLVGAEAGEIIGREEVAKGVKEVMGGGEKGWKAREGAAELRQAAAAAVAEGGTSDQALEELLEELRRANSNVIREFCKEEDQAVVAEEATHADLQQDGIQIS</sequence>
<protein>
    <recommendedName>
        <fullName evidence="4">Glycosyltransferase</fullName>
        <ecNumber evidence="4">2.4.1.-</ecNumber>
    </recommendedName>
</protein>
<dbReference type="KEGG" id="pda:103710469"/>
<evidence type="ECO:0000313" key="5">
    <source>
        <dbReference type="Proteomes" id="UP000228380"/>
    </source>
</evidence>
<organism evidence="5 6">
    <name type="scientific">Phoenix dactylifera</name>
    <name type="common">Date palm</name>
    <dbReference type="NCBI Taxonomy" id="42345"/>
    <lineage>
        <taxon>Eukaryota</taxon>
        <taxon>Viridiplantae</taxon>
        <taxon>Streptophyta</taxon>
        <taxon>Embryophyta</taxon>
        <taxon>Tracheophyta</taxon>
        <taxon>Spermatophyta</taxon>
        <taxon>Magnoliopsida</taxon>
        <taxon>Liliopsida</taxon>
        <taxon>Arecaceae</taxon>
        <taxon>Coryphoideae</taxon>
        <taxon>Phoeniceae</taxon>
        <taxon>Phoenix</taxon>
    </lineage>
</organism>
<dbReference type="Proteomes" id="UP000228380">
    <property type="component" value="Chromosome 7"/>
</dbReference>
<proteinExistence type="inferred from homology"/>
<evidence type="ECO:0000256" key="1">
    <source>
        <dbReference type="ARBA" id="ARBA00009995"/>
    </source>
</evidence>
<keyword evidence="3" id="KW-0328">Glycosyltransferase</keyword>
<dbReference type="GO" id="GO:0035251">
    <property type="term" value="F:UDP-glucosyltransferase activity"/>
    <property type="evidence" value="ECO:0007669"/>
    <property type="project" value="TreeGrafter"/>
</dbReference>
<keyword evidence="2 3" id="KW-0808">Transferase</keyword>
<dbReference type="PROSITE" id="PS00375">
    <property type="entry name" value="UDPGT"/>
    <property type="match status" value="1"/>
</dbReference>
<dbReference type="Gene3D" id="3.40.50.2000">
    <property type="entry name" value="Glycogen Phosphorylase B"/>
    <property type="match status" value="2"/>
</dbReference>
<reference evidence="5" key="1">
    <citation type="journal article" date="2019" name="Nat. Commun.">
        <title>Genome-wide association mapping of date palm fruit traits.</title>
        <authorList>
            <person name="Hazzouri K.M."/>
            <person name="Gros-Balthazard M."/>
            <person name="Flowers J.M."/>
            <person name="Copetti D."/>
            <person name="Lemansour A."/>
            <person name="Lebrun M."/>
            <person name="Masmoudi K."/>
            <person name="Ferrand S."/>
            <person name="Dhar M.I."/>
            <person name="Fresquez Z.A."/>
            <person name="Rosas U."/>
            <person name="Zhang J."/>
            <person name="Talag J."/>
            <person name="Lee S."/>
            <person name="Kudrna D."/>
            <person name="Powell R.F."/>
            <person name="Leitch I.J."/>
            <person name="Krueger R.R."/>
            <person name="Wing R.A."/>
            <person name="Amiri K.M.A."/>
            <person name="Purugganan M.D."/>
        </authorList>
    </citation>
    <scope>NUCLEOTIDE SEQUENCE [LARGE SCALE GENOMIC DNA]</scope>
    <source>
        <strain evidence="5">cv. Khalas</strain>
    </source>
</reference>
<keyword evidence="5" id="KW-1185">Reference proteome</keyword>
<dbReference type="PANTHER" id="PTHR48047:SF236">
    <property type="entry name" value="UDP-GLYCOSYLTRANSFERASE 90A1"/>
    <property type="match status" value="1"/>
</dbReference>
<name>A0A8B7C962_PHODC</name>
<dbReference type="SUPFAM" id="SSF53756">
    <property type="entry name" value="UDP-Glycosyltransferase/glycogen phosphorylase"/>
    <property type="match status" value="1"/>
</dbReference>
<evidence type="ECO:0000256" key="4">
    <source>
        <dbReference type="RuleBase" id="RU362057"/>
    </source>
</evidence>
<dbReference type="PANTHER" id="PTHR48047">
    <property type="entry name" value="GLYCOSYLTRANSFERASE"/>
    <property type="match status" value="1"/>
</dbReference>
<dbReference type="Pfam" id="PF00201">
    <property type="entry name" value="UDPGT"/>
    <property type="match status" value="1"/>
</dbReference>